<proteinExistence type="inferred from homology"/>
<evidence type="ECO:0000313" key="15">
    <source>
        <dbReference type="EMBL" id="MFK3863912.1"/>
    </source>
</evidence>
<evidence type="ECO:0000256" key="10">
    <source>
        <dbReference type="PROSITE-ProRule" id="PRU10144"/>
    </source>
</evidence>
<dbReference type="Gene3D" id="2.170.130.10">
    <property type="entry name" value="TonB-dependent receptor, plug domain"/>
    <property type="match status" value="1"/>
</dbReference>
<dbReference type="PROSITE" id="PS52016">
    <property type="entry name" value="TONB_DEPENDENT_REC_3"/>
    <property type="match status" value="1"/>
</dbReference>
<dbReference type="InterPro" id="IPR039426">
    <property type="entry name" value="TonB-dep_rcpt-like"/>
</dbReference>
<keyword evidence="2 9" id="KW-0813">Transport</keyword>
<gene>
    <name evidence="15" type="ORF">ACI2JU_08500</name>
</gene>
<feature type="short sequence motif" description="TonB C-terminal box" evidence="10">
    <location>
        <begin position="940"/>
        <end position="957"/>
    </location>
</feature>
<evidence type="ECO:0000256" key="11">
    <source>
        <dbReference type="RuleBase" id="RU003357"/>
    </source>
</evidence>
<keyword evidence="4 9" id="KW-0812">Transmembrane</keyword>
<evidence type="ECO:0000256" key="2">
    <source>
        <dbReference type="ARBA" id="ARBA00022448"/>
    </source>
</evidence>
<evidence type="ECO:0000259" key="14">
    <source>
        <dbReference type="Pfam" id="PF07715"/>
    </source>
</evidence>
<evidence type="ECO:0000256" key="9">
    <source>
        <dbReference type="PROSITE-ProRule" id="PRU01360"/>
    </source>
</evidence>
<sequence length="957" mass="103427">MLNNKVSKAVRLAIAFGAVSTAAFSASSFAAEEKDGVEKVERIQVTGSRIKRTDLETSSPVTVMTAEEIKLSGFTRVEDILNQLPQIEAAESSFLANGATGTATVDLRGLGSNRTLVLINGRRMQAGSITSQVADINQIPSSLIKRVDVLTGGAAAVYGADAVAGVVNFVMDDQFEGISLNVGTSGYQHNNDNKYIQGLMDEKGFEYDTGSTGIDGKSYSIDFTVGGGFDGSKGHAVGYVTYNRQTELLQGSRDYSSCALNGAGQSCGGSGTTPNPFFDIYPVVDGEVDYKQNFYGYLDPNGTGFREDDGYRYNYAPVNHFLRPNERFTLGTFIDYEINETFRPYLEFSFMHNRTAGQIAESGTFYNEEILFDYNNPLLSDAQKQQLQGLFSQDGTDQFVAYIGKRNVEGGPRSDNLEHSSYRILTGMEGELSDNWSYDVSYNYSATTSSSVYKNDLLSPKIAPRVGAVGTECDEADGCLYYNVFELGGVTPEQAAQLAGVGTQTGLVTQVIYSGYISGEFDWTLPTASLPIGAVFGVERREQDYERVSDTVYEEGQLLGQGGPSPSLYGAIDVNEVYGELQIPVLDELNVSAAARWSDYSTTGSDTTYSIGVDYTLADTYKFRTSFAKVVRAPNVGELFAAQSIGLWSGADGCAGDPTAADAADRPAYSASQCANAGVNDSQYGSIGESPAGQYNQLSGGNPALQPEEGETLTIGLVASPFENFNFSVDYFKIEIEKVIGTVGAERILNNCAETGDEFFCNNITRSPSGSLWLGQAGFVTNLSDNIGGRTWEGIDATAAYSMDLENASLKFDINGYYSMKKEVEPILGDSTLAYDCAGNINTDCFASPKWRHTANVNYIRDDWRVGAKWRYYGGIDYDGTADASLIENGGIGSYSFIDLSGSYSINEHVTFTGGMNNIFDKEPPMVGNTIASNANTVAGFYDTLGRFIHMSVNLKF</sequence>
<feature type="domain" description="TonB-dependent receptor plug" evidence="14">
    <location>
        <begin position="55"/>
        <end position="166"/>
    </location>
</feature>
<evidence type="ECO:0000259" key="13">
    <source>
        <dbReference type="Pfam" id="PF00593"/>
    </source>
</evidence>
<evidence type="ECO:0000256" key="3">
    <source>
        <dbReference type="ARBA" id="ARBA00022452"/>
    </source>
</evidence>
<dbReference type="Gene3D" id="2.40.170.20">
    <property type="entry name" value="TonB-dependent receptor, beta-barrel domain"/>
    <property type="match status" value="1"/>
</dbReference>
<comment type="caution">
    <text evidence="15">The sequence shown here is derived from an EMBL/GenBank/DDBJ whole genome shotgun (WGS) entry which is preliminary data.</text>
</comment>
<dbReference type="Proteomes" id="UP001620262">
    <property type="component" value="Unassembled WGS sequence"/>
</dbReference>
<feature type="signal peptide" evidence="12">
    <location>
        <begin position="1"/>
        <end position="30"/>
    </location>
</feature>
<dbReference type="InterPro" id="IPR036942">
    <property type="entry name" value="Beta-barrel_TonB_sf"/>
</dbReference>
<dbReference type="InterPro" id="IPR012910">
    <property type="entry name" value="Plug_dom"/>
</dbReference>
<evidence type="ECO:0000313" key="16">
    <source>
        <dbReference type="Proteomes" id="UP001620262"/>
    </source>
</evidence>
<comment type="similarity">
    <text evidence="9 11">Belongs to the TonB-dependent receptor family.</text>
</comment>
<keyword evidence="6 11" id="KW-0798">TonB box</keyword>
<organism evidence="15 16">
    <name type="scientific">Pseudoalteromonas rhizosphaerae</name>
    <dbReference type="NCBI Taxonomy" id="2518973"/>
    <lineage>
        <taxon>Bacteria</taxon>
        <taxon>Pseudomonadati</taxon>
        <taxon>Pseudomonadota</taxon>
        <taxon>Gammaproteobacteria</taxon>
        <taxon>Alteromonadales</taxon>
        <taxon>Pseudoalteromonadaceae</taxon>
        <taxon>Pseudoalteromonas</taxon>
    </lineage>
</organism>
<dbReference type="SUPFAM" id="SSF56935">
    <property type="entry name" value="Porins"/>
    <property type="match status" value="1"/>
</dbReference>
<comment type="subcellular location">
    <subcellularLocation>
        <location evidence="1 9">Cell outer membrane</location>
        <topology evidence="1 9">Multi-pass membrane protein</topology>
    </subcellularLocation>
</comment>
<protein>
    <submittedName>
        <fullName evidence="15">TonB-dependent receptor domain-containing protein</fullName>
    </submittedName>
</protein>
<name>A0ABW8KVT0_9GAMM</name>
<evidence type="ECO:0000256" key="7">
    <source>
        <dbReference type="ARBA" id="ARBA00023136"/>
    </source>
</evidence>
<dbReference type="InterPro" id="IPR010917">
    <property type="entry name" value="TonB_rcpt_CS"/>
</dbReference>
<dbReference type="EMBL" id="JBJDOT010000009">
    <property type="protein sequence ID" value="MFK3863912.1"/>
    <property type="molecule type" value="Genomic_DNA"/>
</dbReference>
<dbReference type="Pfam" id="PF07715">
    <property type="entry name" value="Plug"/>
    <property type="match status" value="1"/>
</dbReference>
<keyword evidence="8 9" id="KW-0998">Cell outer membrane</keyword>
<feature type="chain" id="PRO_5046363339" evidence="12">
    <location>
        <begin position="31"/>
        <end position="957"/>
    </location>
</feature>
<evidence type="ECO:0000256" key="4">
    <source>
        <dbReference type="ARBA" id="ARBA00022692"/>
    </source>
</evidence>
<evidence type="ECO:0000256" key="12">
    <source>
        <dbReference type="SAM" id="SignalP"/>
    </source>
</evidence>
<dbReference type="Pfam" id="PF00593">
    <property type="entry name" value="TonB_dep_Rec_b-barrel"/>
    <property type="match status" value="1"/>
</dbReference>
<keyword evidence="15" id="KW-0675">Receptor</keyword>
<dbReference type="InterPro" id="IPR037066">
    <property type="entry name" value="Plug_dom_sf"/>
</dbReference>
<evidence type="ECO:0000256" key="6">
    <source>
        <dbReference type="ARBA" id="ARBA00023077"/>
    </source>
</evidence>
<feature type="domain" description="TonB-dependent receptor-like beta-barrel" evidence="13">
    <location>
        <begin position="380"/>
        <end position="919"/>
    </location>
</feature>
<evidence type="ECO:0000256" key="1">
    <source>
        <dbReference type="ARBA" id="ARBA00004571"/>
    </source>
</evidence>
<dbReference type="PANTHER" id="PTHR47234">
    <property type="match status" value="1"/>
</dbReference>
<keyword evidence="5 12" id="KW-0732">Signal</keyword>
<keyword evidence="3 9" id="KW-1134">Transmembrane beta strand</keyword>
<evidence type="ECO:0000256" key="5">
    <source>
        <dbReference type="ARBA" id="ARBA00022729"/>
    </source>
</evidence>
<dbReference type="PROSITE" id="PS01156">
    <property type="entry name" value="TONB_DEPENDENT_REC_2"/>
    <property type="match status" value="1"/>
</dbReference>
<evidence type="ECO:0000256" key="8">
    <source>
        <dbReference type="ARBA" id="ARBA00023237"/>
    </source>
</evidence>
<reference evidence="15 16" key="1">
    <citation type="submission" date="2024-11" db="EMBL/GenBank/DDBJ databases">
        <title>The Natural Products Discovery Center: Release of the First 8490 Sequenced Strains for Exploring Actinobacteria Biosynthetic Diversity.</title>
        <authorList>
            <person name="Kalkreuter E."/>
            <person name="Kautsar S.A."/>
            <person name="Yang D."/>
            <person name="Bader C.D."/>
            <person name="Teijaro C.N."/>
            <person name="Fluegel L."/>
            <person name="Davis C.M."/>
            <person name="Simpson J.R."/>
            <person name="Lauterbach L."/>
            <person name="Steele A.D."/>
            <person name="Gui C."/>
            <person name="Meng S."/>
            <person name="Li G."/>
            <person name="Viehrig K."/>
            <person name="Ye F."/>
            <person name="Su P."/>
            <person name="Kiefer A.F."/>
            <person name="Nichols A."/>
            <person name="Cepeda A.J."/>
            <person name="Yan W."/>
            <person name="Fan B."/>
            <person name="Jiang Y."/>
            <person name="Adhikari A."/>
            <person name="Zheng C.-J."/>
            <person name="Schuster L."/>
            <person name="Cowan T.M."/>
            <person name="Smanski M.J."/>
            <person name="Chevrette M.G."/>
            <person name="De Carvalho L.P.S."/>
            <person name="Shen B."/>
        </authorList>
    </citation>
    <scope>NUCLEOTIDE SEQUENCE [LARGE SCALE GENOMIC DNA]</scope>
    <source>
        <strain evidence="15 16">NPDC078403</strain>
    </source>
</reference>
<dbReference type="InterPro" id="IPR000531">
    <property type="entry name" value="Beta-barrel_TonB"/>
</dbReference>
<dbReference type="RefSeq" id="WP_182718403.1">
    <property type="nucleotide sequence ID" value="NZ_JBJDOT010000009.1"/>
</dbReference>
<keyword evidence="7 9" id="KW-0472">Membrane</keyword>
<keyword evidence="16" id="KW-1185">Reference proteome</keyword>
<accession>A0ABW8KVT0</accession>
<dbReference type="PANTHER" id="PTHR47234:SF2">
    <property type="entry name" value="TONB-DEPENDENT RECEPTOR"/>
    <property type="match status" value="1"/>
</dbReference>